<dbReference type="PROSITE" id="PS00678">
    <property type="entry name" value="WD_REPEATS_1"/>
    <property type="match status" value="1"/>
</dbReference>
<keyword evidence="4" id="KW-0677">Repeat</keyword>
<feature type="region of interest" description="Disordered" evidence="10">
    <location>
        <begin position="756"/>
        <end position="912"/>
    </location>
</feature>
<dbReference type="CTD" id="36107"/>
<feature type="compositionally biased region" description="Basic and acidic residues" evidence="10">
    <location>
        <begin position="656"/>
        <end position="665"/>
    </location>
</feature>
<feature type="compositionally biased region" description="Basic and acidic residues" evidence="10">
    <location>
        <begin position="554"/>
        <end position="566"/>
    </location>
</feature>
<dbReference type="GO" id="GO:0005634">
    <property type="term" value="C:nucleus"/>
    <property type="evidence" value="ECO:0007669"/>
    <property type="project" value="UniProtKB-SubCell"/>
</dbReference>
<dbReference type="InterPro" id="IPR015943">
    <property type="entry name" value="WD40/YVTN_repeat-like_dom_sf"/>
</dbReference>
<dbReference type="Gene3D" id="2.130.10.10">
    <property type="entry name" value="YVTN repeat-like/Quinoprotein amine dehydrogenase"/>
    <property type="match status" value="2"/>
</dbReference>
<evidence type="ECO:0000313" key="12">
    <source>
        <dbReference type="Proteomes" id="UP000694843"/>
    </source>
</evidence>
<dbReference type="InterPro" id="IPR055410">
    <property type="entry name" value="Beta-prop_CAF1B_HIR1"/>
</dbReference>
<evidence type="ECO:0000313" key="13">
    <source>
        <dbReference type="RefSeq" id="XP_018014042.1"/>
    </source>
</evidence>
<name>A0A8B7NK63_HYAAZ</name>
<reference evidence="13" key="1">
    <citation type="submission" date="2025-08" db="UniProtKB">
        <authorList>
            <consortium name="RefSeq"/>
        </authorList>
    </citation>
    <scope>IDENTIFICATION</scope>
    <source>
        <tissue evidence="13">Whole organism</tissue>
    </source>
</reference>
<keyword evidence="6" id="KW-0156">Chromatin regulator</keyword>
<organism evidence="12 13">
    <name type="scientific">Hyalella azteca</name>
    <name type="common">Amphipod</name>
    <dbReference type="NCBI Taxonomy" id="294128"/>
    <lineage>
        <taxon>Eukaryota</taxon>
        <taxon>Metazoa</taxon>
        <taxon>Ecdysozoa</taxon>
        <taxon>Arthropoda</taxon>
        <taxon>Crustacea</taxon>
        <taxon>Multicrustacea</taxon>
        <taxon>Malacostraca</taxon>
        <taxon>Eumalacostraca</taxon>
        <taxon>Peracarida</taxon>
        <taxon>Amphipoda</taxon>
        <taxon>Senticaudata</taxon>
        <taxon>Talitrida</taxon>
        <taxon>Talitroidea</taxon>
        <taxon>Hyalellidae</taxon>
        <taxon>Hyalella</taxon>
    </lineage>
</organism>
<dbReference type="PANTHER" id="PTHR15271">
    <property type="entry name" value="CHROMATIN ASSEMBLY FACTOR 1 SUBUNIT B"/>
    <property type="match status" value="1"/>
</dbReference>
<dbReference type="InterPro" id="IPR019775">
    <property type="entry name" value="WD40_repeat_CS"/>
</dbReference>
<feature type="region of interest" description="Disordered" evidence="10">
    <location>
        <begin position="496"/>
        <end position="608"/>
    </location>
</feature>
<feature type="compositionally biased region" description="Acidic residues" evidence="10">
    <location>
        <begin position="580"/>
        <end position="598"/>
    </location>
</feature>
<evidence type="ECO:0000256" key="9">
    <source>
        <dbReference type="PROSITE-ProRule" id="PRU00221"/>
    </source>
</evidence>
<proteinExistence type="inferred from homology"/>
<keyword evidence="3 9" id="KW-0853">WD repeat</keyword>
<comment type="subcellular location">
    <subcellularLocation>
        <location evidence="1">Nucleus</location>
    </subcellularLocation>
</comment>
<gene>
    <name evidence="13" type="primary">LOC108671072</name>
</gene>
<dbReference type="AlphaFoldDB" id="A0A8B7NK63"/>
<dbReference type="SMART" id="SM00320">
    <property type="entry name" value="WD40"/>
    <property type="match status" value="5"/>
</dbReference>
<evidence type="ECO:0000256" key="1">
    <source>
        <dbReference type="ARBA" id="ARBA00004123"/>
    </source>
</evidence>
<dbReference type="GO" id="GO:0033186">
    <property type="term" value="C:CAF-1 complex"/>
    <property type="evidence" value="ECO:0007669"/>
    <property type="project" value="TreeGrafter"/>
</dbReference>
<feature type="repeat" description="WD" evidence="9">
    <location>
        <begin position="167"/>
        <end position="208"/>
    </location>
</feature>
<dbReference type="PROSITE" id="PS50082">
    <property type="entry name" value="WD_REPEATS_2"/>
    <property type="match status" value="3"/>
</dbReference>
<evidence type="ECO:0000256" key="7">
    <source>
        <dbReference type="ARBA" id="ARBA00023204"/>
    </source>
</evidence>
<feature type="compositionally biased region" description="Polar residues" evidence="10">
    <location>
        <begin position="825"/>
        <end position="837"/>
    </location>
</feature>
<dbReference type="InterPro" id="IPR045145">
    <property type="entry name" value="PTHR15271"/>
</dbReference>
<evidence type="ECO:0000256" key="3">
    <source>
        <dbReference type="ARBA" id="ARBA00022574"/>
    </source>
</evidence>
<dbReference type="SUPFAM" id="SSF50978">
    <property type="entry name" value="WD40 repeat-like"/>
    <property type="match status" value="1"/>
</dbReference>
<feature type="repeat" description="WD" evidence="9">
    <location>
        <begin position="125"/>
        <end position="166"/>
    </location>
</feature>
<keyword evidence="5" id="KW-0227">DNA damage</keyword>
<feature type="compositionally biased region" description="Polar residues" evidence="10">
    <location>
        <begin position="845"/>
        <end position="858"/>
    </location>
</feature>
<feature type="compositionally biased region" description="Low complexity" evidence="10">
    <location>
        <begin position="690"/>
        <end position="704"/>
    </location>
</feature>
<dbReference type="GO" id="GO:0006281">
    <property type="term" value="P:DNA repair"/>
    <property type="evidence" value="ECO:0007669"/>
    <property type="project" value="UniProtKB-KW"/>
</dbReference>
<dbReference type="Proteomes" id="UP000694843">
    <property type="component" value="Unplaced"/>
</dbReference>
<dbReference type="RefSeq" id="XP_018014042.1">
    <property type="nucleotide sequence ID" value="XM_018158553.2"/>
</dbReference>
<feature type="region of interest" description="Disordered" evidence="10">
    <location>
        <begin position="621"/>
        <end position="744"/>
    </location>
</feature>
<comment type="similarity">
    <text evidence="2">Belongs to the WD repeat HIR1 family.</text>
</comment>
<evidence type="ECO:0000256" key="5">
    <source>
        <dbReference type="ARBA" id="ARBA00022763"/>
    </source>
</evidence>
<dbReference type="GO" id="GO:0006335">
    <property type="term" value="P:DNA replication-dependent chromatin assembly"/>
    <property type="evidence" value="ECO:0007669"/>
    <property type="project" value="InterPro"/>
</dbReference>
<evidence type="ECO:0000259" key="11">
    <source>
        <dbReference type="Pfam" id="PF24105"/>
    </source>
</evidence>
<dbReference type="PANTHER" id="PTHR15271:SF4">
    <property type="entry name" value="CHROMATIN ASSEMBLY FACTOR 1 SUBUNIT B"/>
    <property type="match status" value="1"/>
</dbReference>
<evidence type="ECO:0000256" key="10">
    <source>
        <dbReference type="SAM" id="MobiDB-lite"/>
    </source>
</evidence>
<keyword evidence="8" id="KW-0539">Nucleus</keyword>
<feature type="domain" description="CAF1B/HIR1 beta-propeller" evidence="11">
    <location>
        <begin position="1"/>
        <end position="390"/>
    </location>
</feature>
<dbReference type="PROSITE" id="PS50294">
    <property type="entry name" value="WD_REPEATS_REGION"/>
    <property type="match status" value="2"/>
</dbReference>
<keyword evidence="7" id="KW-0234">DNA repair</keyword>
<protein>
    <submittedName>
        <fullName evidence="13">Chromatin assembly factor 1 subunit B</fullName>
    </submittedName>
</protein>
<dbReference type="GO" id="GO:0006334">
    <property type="term" value="P:nucleosome assembly"/>
    <property type="evidence" value="ECO:0007669"/>
    <property type="project" value="TreeGrafter"/>
</dbReference>
<dbReference type="Pfam" id="PF24105">
    <property type="entry name" value="Beta-prop_CAF1B_HIR1"/>
    <property type="match status" value="1"/>
</dbReference>
<feature type="compositionally biased region" description="Polar residues" evidence="10">
    <location>
        <begin position="716"/>
        <end position="744"/>
    </location>
</feature>
<evidence type="ECO:0000256" key="4">
    <source>
        <dbReference type="ARBA" id="ARBA00022737"/>
    </source>
</evidence>
<dbReference type="OrthoDB" id="71227at2759"/>
<feature type="compositionally biased region" description="Basic and acidic residues" evidence="10">
    <location>
        <begin position="528"/>
        <end position="540"/>
    </location>
</feature>
<evidence type="ECO:0000256" key="6">
    <source>
        <dbReference type="ARBA" id="ARBA00022853"/>
    </source>
</evidence>
<keyword evidence="12" id="KW-1185">Reference proteome</keyword>
<evidence type="ECO:0000256" key="2">
    <source>
        <dbReference type="ARBA" id="ARBA00007306"/>
    </source>
</evidence>
<sequence length="912" mass="99071">MKVTVPEISFHNRDPVLSVDVQHNSPDDVIRMATGGTDTHVIVWQLNPLPTGGVGVEVLCDLVRHNRSVNAVRFSPDGTLLASADDEAAIIVWKKQEAYSSAAPDLFASEGEERNKENWTIYKMLRGHIEDVYDLSWSSCSNFLISGSIDNSAIMWDVHKAKNIGLLKEHKNFVQGVAWDPLGQFVATLSSDRVLRWFSVSTKRALHRVSKAELPVTLSSSNTSTINTRLFFDDTLKSFCRRLAFSPDGMLLAAPAGILEGEQLGPRFLNAVHVFTRLSPDKPAIYLPTRDKYSLAVRFCPLLFKLRAGRKKSPYHGQSVFALPYRMVFAVACQNSVLLYDTQQLMPFAMVSNMHITRLTDLSWSSDGRILAISSTDGYCSITYFNEGELGEVYSPNPEARCTPLKKNVLNDSNSLPTPKEEGCLEDNIVDEKCIEETKNKKLPGEKTNVSSLNVEKEENALVVSKTELGLEDNVKIVNLTLEKENKVDASNVSISEKNKSRVSVLTAKKGHKNATTSPSKNKFCAELARDSMPENDEPRTSSQENCNAVPLNNEKDVQREDKDTIESDDCESIGSKDSESDEDDDDISLMSCDTDDDAKEKLSDEDMEATEIVFSNIKNCESESLAPNAGNMDGSKCVKKPTTVTGSSSDEGENVESKTQKEKPCPASVKPGNARRVNLITIKRNPKESSSNNSTSSTGASAGARPPRRVALVSLPSSSKKQASGNLSSTAADSFTKPTTSVAISDNTSDLCLMLEDESTAYNPAEEPRNSKSSGTADTKTKIDLHSALMSSVEKNGDRGDLGSKSSGDACLPPNQNEEVKAISSCNSTLNDTTTSDVKESPGQEISKSITTTSPVDASSVPADGGTQPPAAAPAISATKTTPRTPRRVSLITLSSPKAKKCLNPDRNKPV</sequence>
<accession>A0A8B7NK63</accession>
<evidence type="ECO:0000256" key="8">
    <source>
        <dbReference type="ARBA" id="ARBA00023242"/>
    </source>
</evidence>
<feature type="repeat" description="WD" evidence="9">
    <location>
        <begin position="62"/>
        <end position="94"/>
    </location>
</feature>
<dbReference type="GeneID" id="108671072"/>
<dbReference type="InterPro" id="IPR036322">
    <property type="entry name" value="WD40_repeat_dom_sf"/>
</dbReference>
<dbReference type="InterPro" id="IPR001680">
    <property type="entry name" value="WD40_rpt"/>
</dbReference>
<dbReference type="KEGG" id="hazt:108671072"/>